<keyword evidence="2" id="KW-0028">Amino-acid biosynthesis</keyword>
<gene>
    <name evidence="3" type="primary">drdI</name>
    <name evidence="2" type="synonym">mtnA</name>
    <name evidence="3" type="ORF">SPACI_017990</name>
</gene>
<dbReference type="EC" id="5.3.1.23" evidence="2"/>
<evidence type="ECO:0000313" key="4">
    <source>
        <dbReference type="Proteomes" id="UP000216052"/>
    </source>
</evidence>
<proteinExistence type="inferred from homology"/>
<dbReference type="EMBL" id="CP155571">
    <property type="protein sequence ID" value="XFO71762.1"/>
    <property type="molecule type" value="Genomic_DNA"/>
</dbReference>
<dbReference type="Pfam" id="PF01008">
    <property type="entry name" value="IF-2B"/>
    <property type="match status" value="1"/>
</dbReference>
<feature type="active site" description="Proton donor" evidence="2">
    <location>
        <position position="246"/>
    </location>
</feature>
<dbReference type="InterPro" id="IPR042529">
    <property type="entry name" value="IF_2B-like_C"/>
</dbReference>
<feature type="binding site" evidence="2">
    <location>
        <position position="98"/>
    </location>
    <ligand>
        <name>substrate</name>
    </ligand>
</feature>
<dbReference type="Proteomes" id="UP000216052">
    <property type="component" value="Chromosome"/>
</dbReference>
<comment type="similarity">
    <text evidence="2">Belongs to the EIF-2B alpha/beta/delta subunits family. MtnA subfamily.</text>
</comment>
<dbReference type="Gene3D" id="3.40.50.10470">
    <property type="entry name" value="Translation initiation factor eif-2b, domain 2"/>
    <property type="match status" value="1"/>
</dbReference>
<dbReference type="InterPro" id="IPR027363">
    <property type="entry name" value="M1Pi_N"/>
</dbReference>
<keyword evidence="4" id="KW-1185">Reference proteome</keyword>
<dbReference type="NCBIfam" id="NF004326">
    <property type="entry name" value="PRK05720.1"/>
    <property type="match status" value="1"/>
</dbReference>
<sequence>MENKKNIMDYETVALDEENHALVIIDQTKLPGKTEIISLTTQKDIWDAIYLLKVRGAPAIGDAAAIGIYLAAKNLQTDNYQEFYTEFKKAKEYLDSARPTAVNLSWALNRMEKVVIDNKAKTIAEIKELLRQEAIAIKEEDIWICQKIGEYGLSLVKPGDGLLTHCNAGQLATAKYGTATAPMYLGHQKGYNFKVFCDETRPLLQGARLTAYELSESGLDVTLICDNMSSNVMKNGWVNAVFVGCDRVAANGDTANKIGTSIVAIVAKRYNVPFYVCAPTSTIDYETPTGKEIKIEQRPDKEVVEMWYKERMAPEGIKVYNPAFDVTDNDLISGIITEYGIARPPYTESLQKIVALKNKKQQ</sequence>
<reference evidence="3" key="1">
    <citation type="submission" date="2024-05" db="EMBL/GenBank/DDBJ databases">
        <title>Isolation and characterization of Sporomusa carbonis sp. nov., a carboxydotrophic hydrogenogen in the genus of Sporomusa isolated from a charcoal burning pile.</title>
        <authorList>
            <person name="Boeer T."/>
            <person name="Rosenbaum F."/>
            <person name="Eysell L."/>
            <person name="Mueller V."/>
            <person name="Daniel R."/>
            <person name="Poehlein A."/>
        </authorList>
    </citation>
    <scope>NUCLEOTIDE SEQUENCE [LARGE SCALE GENOMIC DNA]</scope>
    <source>
        <strain evidence="3">DSM 3132</strain>
    </source>
</reference>
<feature type="site" description="Transition state stabilizer" evidence="2">
    <location>
        <position position="166"/>
    </location>
</feature>
<dbReference type="InterPro" id="IPR037171">
    <property type="entry name" value="NagB/RpiA_transferase-like"/>
</dbReference>
<comment type="catalytic activity">
    <reaction evidence="2">
        <text>5-(methylsulfanyl)-alpha-D-ribose 1-phosphate = 5-(methylsulfanyl)-D-ribulose 1-phosphate</text>
        <dbReference type="Rhea" id="RHEA:19989"/>
        <dbReference type="ChEBI" id="CHEBI:58533"/>
        <dbReference type="ChEBI" id="CHEBI:58548"/>
        <dbReference type="EC" id="5.3.1.23"/>
    </reaction>
</comment>
<dbReference type="InterPro" id="IPR005251">
    <property type="entry name" value="IF-M1Pi"/>
</dbReference>
<keyword evidence="1 2" id="KW-0413">Isomerase</keyword>
<dbReference type="SUPFAM" id="SSF100950">
    <property type="entry name" value="NagB/RpiA/CoA transferase-like"/>
    <property type="match status" value="1"/>
</dbReference>
<keyword evidence="2" id="KW-0486">Methionine biosynthesis</keyword>
<dbReference type="Gene3D" id="1.20.120.420">
    <property type="entry name" value="translation initiation factor eif-2b, domain 1"/>
    <property type="match status" value="1"/>
</dbReference>
<dbReference type="HAMAP" id="MF_01678">
    <property type="entry name" value="Salvage_MtnA"/>
    <property type="match status" value="1"/>
</dbReference>
<evidence type="ECO:0000256" key="1">
    <source>
        <dbReference type="ARBA" id="ARBA00023235"/>
    </source>
</evidence>
<name>A0ABZ3J0B1_SPOA4</name>
<comment type="pathway">
    <text evidence="2">Amino-acid biosynthesis; L-methionine biosynthesis via salvage pathway; L-methionine from S-methyl-5-thio-alpha-D-ribose 1-phosphate: step 1/6.</text>
</comment>
<protein>
    <recommendedName>
        <fullName evidence="2">Methylthioribose-1-phosphate isomerase</fullName>
        <shortName evidence="2">M1Pi</shortName>
        <shortName evidence="2">MTR-1-P isomerase</shortName>
        <ecNumber evidence="2">5.3.1.23</ecNumber>
    </recommendedName>
    <alternativeName>
        <fullName evidence="2">S-methyl-5-thioribose-1-phosphate isomerase</fullName>
    </alternativeName>
</protein>
<dbReference type="PANTHER" id="PTHR43475:SF1">
    <property type="entry name" value="METHYLTHIORIBOSE-1-PHOSPHATE ISOMERASE"/>
    <property type="match status" value="1"/>
</dbReference>
<dbReference type="NCBIfam" id="TIGR00512">
    <property type="entry name" value="salvage_mtnA"/>
    <property type="match status" value="1"/>
</dbReference>
<dbReference type="InterPro" id="IPR000649">
    <property type="entry name" value="IF-2B-related"/>
</dbReference>
<evidence type="ECO:0000313" key="3">
    <source>
        <dbReference type="EMBL" id="XFO71762.1"/>
    </source>
</evidence>
<accession>A0ABZ3J0B1</accession>
<comment type="function">
    <text evidence="2">Catalyzes the interconversion of methylthioribose-1-phosphate (MTR-1-P) into methylthioribulose-1-phosphate (MTRu-1-P).</text>
</comment>
<dbReference type="NCBIfam" id="TIGR00524">
    <property type="entry name" value="eIF-2B_rel"/>
    <property type="match status" value="1"/>
</dbReference>
<feature type="binding site" evidence="2">
    <location>
        <begin position="256"/>
        <end position="257"/>
    </location>
    <ligand>
        <name>substrate</name>
    </ligand>
</feature>
<evidence type="ECO:0000256" key="2">
    <source>
        <dbReference type="HAMAP-Rule" id="MF_01678"/>
    </source>
</evidence>
<dbReference type="GO" id="GO:0016853">
    <property type="term" value="F:isomerase activity"/>
    <property type="evidence" value="ECO:0007669"/>
    <property type="project" value="UniProtKB-KW"/>
</dbReference>
<dbReference type="RefSeq" id="WP_093794441.1">
    <property type="nucleotide sequence ID" value="NZ_CP155571.1"/>
</dbReference>
<dbReference type="InterPro" id="IPR011559">
    <property type="entry name" value="Initiation_fac_2B_a/b/d"/>
</dbReference>
<feature type="binding site" evidence="2">
    <location>
        <position position="205"/>
    </location>
    <ligand>
        <name>substrate</name>
    </ligand>
</feature>
<dbReference type="PANTHER" id="PTHR43475">
    <property type="entry name" value="METHYLTHIORIBOSE-1-PHOSPHATE ISOMERASE"/>
    <property type="match status" value="1"/>
</dbReference>
<organism evidence="3 4">
    <name type="scientific">Sporomusa acidovorans (strain ATCC 49682 / DSM 3132 / Mol)</name>
    <dbReference type="NCBI Taxonomy" id="1123286"/>
    <lineage>
        <taxon>Bacteria</taxon>
        <taxon>Bacillati</taxon>
        <taxon>Bacillota</taxon>
        <taxon>Negativicutes</taxon>
        <taxon>Selenomonadales</taxon>
        <taxon>Sporomusaceae</taxon>
        <taxon>Sporomusa</taxon>
    </lineage>
</organism>
<feature type="binding site" evidence="2">
    <location>
        <begin position="55"/>
        <end position="57"/>
    </location>
    <ligand>
        <name>substrate</name>
    </ligand>
</feature>